<evidence type="ECO:0000313" key="2">
    <source>
        <dbReference type="EMBL" id="GAA0991038.1"/>
    </source>
</evidence>
<evidence type="ECO:0008006" key="4">
    <source>
        <dbReference type="Google" id="ProtNLM"/>
    </source>
</evidence>
<feature type="transmembrane region" description="Helical" evidence="1">
    <location>
        <begin position="233"/>
        <end position="256"/>
    </location>
</feature>
<sequence>MQRSPERRTGRIGLSGRREMSATRAFLVRRLIALLVVTAVAVAALLAAYYGVSRNSKAVTDRSTPAILQVAAAIDALSASCDEARRSISSPTAEFEGLSEEYRNQLSTAKQSLAQVSKSTIGGESARGALRTSAALVTSYGDTVEQAYANRENPTLRDAYLRYADSILHHDRSGVLDRLRAVQQRQYGVLDDQTSFGWLLAFAWWLLLPGLFLTLAALLVHTQRYLRHRFRRLVNPWLAAATALLVALLPLAVFTYQTQDRLESARASLTQSGIGRTGGPTAREVARTMRNAHWQAGAVGWIPVGGAVLAALILVGLQPRIDEYRFQSR</sequence>
<accession>A0ABN1SIC0</accession>
<name>A0ABN1SIC0_9ACTN</name>
<feature type="transmembrane region" description="Helical" evidence="1">
    <location>
        <begin position="27"/>
        <end position="52"/>
    </location>
</feature>
<organism evidence="2 3">
    <name type="scientific">Streptomyces rhizosphaericus</name>
    <dbReference type="NCBI Taxonomy" id="114699"/>
    <lineage>
        <taxon>Bacteria</taxon>
        <taxon>Bacillati</taxon>
        <taxon>Actinomycetota</taxon>
        <taxon>Actinomycetes</taxon>
        <taxon>Kitasatosporales</taxon>
        <taxon>Streptomycetaceae</taxon>
        <taxon>Streptomyces</taxon>
        <taxon>Streptomyces violaceusniger group</taxon>
    </lineage>
</organism>
<reference evidence="2 3" key="1">
    <citation type="journal article" date="2019" name="Int. J. Syst. Evol. Microbiol.">
        <title>The Global Catalogue of Microorganisms (GCM) 10K type strain sequencing project: providing services to taxonomists for standard genome sequencing and annotation.</title>
        <authorList>
            <consortium name="The Broad Institute Genomics Platform"/>
            <consortium name="The Broad Institute Genome Sequencing Center for Infectious Disease"/>
            <person name="Wu L."/>
            <person name="Ma J."/>
        </authorList>
    </citation>
    <scope>NUCLEOTIDE SEQUENCE [LARGE SCALE GENOMIC DNA]</scope>
    <source>
        <strain evidence="2 3">JCM 11445</strain>
    </source>
</reference>
<comment type="caution">
    <text evidence="2">The sequence shown here is derived from an EMBL/GenBank/DDBJ whole genome shotgun (WGS) entry which is preliminary data.</text>
</comment>
<evidence type="ECO:0000313" key="3">
    <source>
        <dbReference type="Proteomes" id="UP001500033"/>
    </source>
</evidence>
<feature type="transmembrane region" description="Helical" evidence="1">
    <location>
        <begin position="298"/>
        <end position="317"/>
    </location>
</feature>
<dbReference type="Proteomes" id="UP001500033">
    <property type="component" value="Unassembled WGS sequence"/>
</dbReference>
<protein>
    <recommendedName>
        <fullName evidence="4">Integral membrane protein</fullName>
    </recommendedName>
</protein>
<proteinExistence type="predicted"/>
<gene>
    <name evidence="2" type="ORF">GCM10009576_067470</name>
</gene>
<keyword evidence="3" id="KW-1185">Reference proteome</keyword>
<keyword evidence="1" id="KW-1133">Transmembrane helix</keyword>
<evidence type="ECO:0000256" key="1">
    <source>
        <dbReference type="SAM" id="Phobius"/>
    </source>
</evidence>
<keyword evidence="1" id="KW-0812">Transmembrane</keyword>
<keyword evidence="1" id="KW-0472">Membrane</keyword>
<dbReference type="EMBL" id="BAAAIE010000053">
    <property type="protein sequence ID" value="GAA0991038.1"/>
    <property type="molecule type" value="Genomic_DNA"/>
</dbReference>
<feature type="transmembrane region" description="Helical" evidence="1">
    <location>
        <begin position="196"/>
        <end position="221"/>
    </location>
</feature>